<evidence type="ECO:0000313" key="5">
    <source>
        <dbReference type="EMBL" id="GFE79651.1"/>
    </source>
</evidence>
<keyword evidence="6" id="KW-1185">Reference proteome</keyword>
<evidence type="ECO:0000259" key="4">
    <source>
        <dbReference type="Pfam" id="PF00676"/>
    </source>
</evidence>
<dbReference type="PANTHER" id="PTHR11516:SF60">
    <property type="entry name" value="PYRUVATE DEHYDROGENASE E1 COMPONENT SUBUNIT ALPHA"/>
    <property type="match status" value="1"/>
</dbReference>
<keyword evidence="2" id="KW-0560">Oxidoreductase</keyword>
<reference evidence="6" key="1">
    <citation type="submission" date="2020-01" db="EMBL/GenBank/DDBJ databases">
        <title>'Steroidobacter agaridevorans' sp. nov., agar-degrading bacteria isolated from rhizosphere soils.</title>
        <authorList>
            <person name="Ikenaga M."/>
            <person name="Kataoka M."/>
            <person name="Murouchi A."/>
            <person name="Katsuragi S."/>
            <person name="Sakai M."/>
        </authorList>
    </citation>
    <scope>NUCLEOTIDE SEQUENCE [LARGE SCALE GENOMIC DNA]</scope>
    <source>
        <strain evidence="6">YU21-B</strain>
    </source>
</reference>
<gene>
    <name evidence="5" type="primary">acoA_1</name>
    <name evidence="5" type="ORF">GCM10011487_16510</name>
</gene>
<accession>A0A829Y9P7</accession>
<protein>
    <submittedName>
        <fullName evidence="5">Pyruvate dehydrogenase E1 component subunit alpha</fullName>
    </submittedName>
</protein>
<dbReference type="GO" id="GO:0004739">
    <property type="term" value="F:pyruvate dehydrogenase (acetyl-transferring) activity"/>
    <property type="evidence" value="ECO:0007669"/>
    <property type="project" value="TreeGrafter"/>
</dbReference>
<comment type="cofactor">
    <cofactor evidence="1">
        <name>thiamine diphosphate</name>
        <dbReference type="ChEBI" id="CHEBI:58937"/>
    </cofactor>
</comment>
<dbReference type="InterPro" id="IPR001017">
    <property type="entry name" value="DH_E1"/>
</dbReference>
<comment type="caution">
    <text evidence="5">The sequence shown here is derived from an EMBL/GenBank/DDBJ whole genome shotgun (WGS) entry which is preliminary data.</text>
</comment>
<evidence type="ECO:0000313" key="6">
    <source>
        <dbReference type="Proteomes" id="UP000445000"/>
    </source>
</evidence>
<proteinExistence type="predicted"/>
<dbReference type="InterPro" id="IPR029061">
    <property type="entry name" value="THDP-binding"/>
</dbReference>
<dbReference type="SUPFAM" id="SSF52518">
    <property type="entry name" value="Thiamin diphosphate-binding fold (THDP-binding)"/>
    <property type="match status" value="1"/>
</dbReference>
<dbReference type="GO" id="GO:0006086">
    <property type="term" value="P:pyruvate decarboxylation to acetyl-CoA"/>
    <property type="evidence" value="ECO:0007669"/>
    <property type="project" value="TreeGrafter"/>
</dbReference>
<keyword evidence="3" id="KW-0786">Thiamine pyrophosphate</keyword>
<dbReference type="InterPro" id="IPR050642">
    <property type="entry name" value="PDH_E1_Alpha_Subunit"/>
</dbReference>
<dbReference type="AlphaFoldDB" id="A0A829Y9P7"/>
<dbReference type="Pfam" id="PF00676">
    <property type="entry name" value="E1_dh"/>
    <property type="match status" value="1"/>
</dbReference>
<dbReference type="Gene3D" id="3.40.50.970">
    <property type="match status" value="1"/>
</dbReference>
<evidence type="ECO:0000256" key="3">
    <source>
        <dbReference type="ARBA" id="ARBA00023052"/>
    </source>
</evidence>
<feature type="domain" description="Dehydrogenase E1 component" evidence="4">
    <location>
        <begin position="13"/>
        <end position="313"/>
    </location>
</feature>
<dbReference type="PANTHER" id="PTHR11516">
    <property type="entry name" value="PYRUVATE DEHYDROGENASE E1 COMPONENT, ALPHA SUBUNIT BACTERIAL AND ORGANELLAR"/>
    <property type="match status" value="1"/>
</dbReference>
<dbReference type="CDD" id="cd02000">
    <property type="entry name" value="TPP_E1_PDC_ADC_BCADC"/>
    <property type="match status" value="1"/>
</dbReference>
<dbReference type="EMBL" id="BLJN01000002">
    <property type="protein sequence ID" value="GFE79651.1"/>
    <property type="molecule type" value="Genomic_DNA"/>
</dbReference>
<organism evidence="5 6">
    <name type="scientific">Steroidobacter agaridevorans</name>
    <dbReference type="NCBI Taxonomy" id="2695856"/>
    <lineage>
        <taxon>Bacteria</taxon>
        <taxon>Pseudomonadati</taxon>
        <taxon>Pseudomonadota</taxon>
        <taxon>Gammaproteobacteria</taxon>
        <taxon>Steroidobacterales</taxon>
        <taxon>Steroidobacteraceae</taxon>
        <taxon>Steroidobacter</taxon>
    </lineage>
</organism>
<dbReference type="RefSeq" id="WP_161811424.1">
    <property type="nucleotide sequence ID" value="NZ_BLJN01000002.1"/>
</dbReference>
<evidence type="ECO:0000256" key="1">
    <source>
        <dbReference type="ARBA" id="ARBA00001964"/>
    </source>
</evidence>
<name>A0A829Y9P7_9GAMM</name>
<keyword evidence="5" id="KW-0670">Pyruvate</keyword>
<sequence length="336" mass="36278">MSLTKGRDSETYRRMLRIRKFEEEGTRLYKAGKIPGAFHASIGQEGTIVGACIALRDSDAMTGTHRSHGHPIGKGAELKALMAELMGKATGICKGRGGSMHLADNSVGIIGESAIVGGGIPLATGCGLSAKVRRTDQVCLCFFGDGAVNQGTFHESLNMASLWKLPVIYLCENNGYAITTSIARSHGQPNIAKRAEAYGMPGIAVDGQDVREVYKATSEAVARARRGDGPTLIEAKTYRFDEHQVGLFIPGTPYRHAEEVETNKKLRDPLLLFRRALLDTSFSEAELHEIESSVVAEVREAIQFAEASPFPPASALYDYMYSNPILYPPQGATSAV</sequence>
<dbReference type="Proteomes" id="UP000445000">
    <property type="component" value="Unassembled WGS sequence"/>
</dbReference>
<evidence type="ECO:0000256" key="2">
    <source>
        <dbReference type="ARBA" id="ARBA00023002"/>
    </source>
</evidence>